<dbReference type="Proteomes" id="UP000054408">
    <property type="component" value="Unassembled WGS sequence"/>
</dbReference>
<feature type="domain" description="DAAF9" evidence="3">
    <location>
        <begin position="715"/>
        <end position="921"/>
    </location>
</feature>
<evidence type="ECO:0000259" key="3">
    <source>
        <dbReference type="Pfam" id="PF25204"/>
    </source>
</evidence>
<dbReference type="RefSeq" id="XP_013760807.1">
    <property type="nucleotide sequence ID" value="XM_013905353.1"/>
</dbReference>
<accession>A0A0L0DXM3</accession>
<protein>
    <submittedName>
        <fullName evidence="4">Uncharacterized protein</fullName>
    </submittedName>
</protein>
<feature type="region of interest" description="Disordered" evidence="1">
    <location>
        <begin position="356"/>
        <end position="379"/>
    </location>
</feature>
<dbReference type="STRING" id="461836.A0A0L0DXM3"/>
<dbReference type="PANTHER" id="PTHR33664">
    <property type="entry name" value="RCG26366"/>
    <property type="match status" value="1"/>
</dbReference>
<dbReference type="EMBL" id="GL349441">
    <property type="protein sequence ID" value="KNC56288.1"/>
    <property type="molecule type" value="Genomic_DNA"/>
</dbReference>
<evidence type="ECO:0000256" key="1">
    <source>
        <dbReference type="SAM" id="MobiDB-lite"/>
    </source>
</evidence>
<dbReference type="OMA" id="CERNGSI"/>
<dbReference type="Pfam" id="PF25204">
    <property type="entry name" value="DAAF9_2"/>
    <property type="match status" value="1"/>
</dbReference>
<dbReference type="GeneID" id="25561946"/>
<dbReference type="InterPro" id="IPR040342">
    <property type="entry name" value="DNAAF9"/>
</dbReference>
<keyword evidence="5" id="KW-1185">Reference proteome</keyword>
<name>A0A0L0DXM3_THETB</name>
<reference evidence="4 5" key="1">
    <citation type="submission" date="2010-05" db="EMBL/GenBank/DDBJ databases">
        <title>The Genome Sequence of Thecamonas trahens ATCC 50062.</title>
        <authorList>
            <consortium name="The Broad Institute Genome Sequencing Platform"/>
            <person name="Russ C."/>
            <person name="Cuomo C."/>
            <person name="Shea T."/>
            <person name="Young S.K."/>
            <person name="Zeng Q."/>
            <person name="Koehrsen M."/>
            <person name="Haas B."/>
            <person name="Borodovsky M."/>
            <person name="Guigo R."/>
            <person name="Alvarado L."/>
            <person name="Berlin A."/>
            <person name="Bochicchio J."/>
            <person name="Borenstein D."/>
            <person name="Chapman S."/>
            <person name="Chen Z."/>
            <person name="Freedman E."/>
            <person name="Gellesch M."/>
            <person name="Goldberg J."/>
            <person name="Griggs A."/>
            <person name="Gujja S."/>
            <person name="Heilman E."/>
            <person name="Heiman D."/>
            <person name="Hepburn T."/>
            <person name="Howarth C."/>
            <person name="Jen D."/>
            <person name="Larson L."/>
            <person name="Mehta T."/>
            <person name="Park D."/>
            <person name="Pearson M."/>
            <person name="Roberts A."/>
            <person name="Saif S."/>
            <person name="Shenoy N."/>
            <person name="Sisk P."/>
            <person name="Stolte C."/>
            <person name="Sykes S."/>
            <person name="Thomson T."/>
            <person name="Walk T."/>
            <person name="White J."/>
            <person name="Yandava C."/>
            <person name="Burger G."/>
            <person name="Gray M.W."/>
            <person name="Holland P.W.H."/>
            <person name="King N."/>
            <person name="Lang F.B.F."/>
            <person name="Roger A.J."/>
            <person name="Ruiz-Trillo I."/>
            <person name="Lander E."/>
            <person name="Nusbaum C."/>
        </authorList>
    </citation>
    <scope>NUCLEOTIDE SEQUENCE [LARGE SCALE GENOMIC DNA]</scope>
    <source>
        <strain evidence="4 5">ATCC 50062</strain>
    </source>
</reference>
<dbReference type="AlphaFoldDB" id="A0A0L0DXM3"/>
<dbReference type="InterPro" id="IPR057478">
    <property type="entry name" value="DAAF9_2"/>
</dbReference>
<dbReference type="InterPro" id="IPR056498">
    <property type="entry name" value="DAAF9_N"/>
</dbReference>
<proteinExistence type="predicted"/>
<feature type="compositionally biased region" description="Acidic residues" evidence="1">
    <location>
        <begin position="357"/>
        <end position="372"/>
    </location>
</feature>
<dbReference type="OrthoDB" id="72033at2759"/>
<evidence type="ECO:0000259" key="2">
    <source>
        <dbReference type="Pfam" id="PF23281"/>
    </source>
</evidence>
<gene>
    <name evidence="4" type="ORF">AMSG_02257</name>
</gene>
<sequence length="1166" mass="121944">MAVTGEAGVYGSGAFRARLGHVRAVAGREGLDAVVAVTGIDARHDEGMRRFANYLLLGYSGGGIAHEPKDRNLARALEELVMIITPDTMAIVAPPHALAHLVALTAASDNVRLFVLPASGSEPPASDELDEFKAATFVHAIDELLLWPPAPSRAKPRVGLPALDLDAEDGRQFEPMDAERWPLVQAYGYVPLDGSSTHTFRPVGVAGFFSMVFDVVGIHKLLTAQVYPACDVQTLASAHHVAHSQLAPNWELMLSTMDAASARLTLYRYGMVGREVPGATPPAVNVVQLGSHCVATVSCTEPSFGVSLARTLFVVNAPTSDVPPDMPQPSAAAATSDAPAKPRSFSLFSFHPGFNSDSDDESDSVDESDDGVGDVGPSDDAADARVAALFRIYTTMVAALPRVAARFVATLSGRDGGSVMGDSELGRVARSELGSVLPDAATVRGSVRLTSHGAFNQRIPAEPLPACPGLLAVITIEVVANDVVLSHGETYAVSGERFAAVSEAADVQVWDKRRRKLTVASAAAACGLGAAVSPHAVPGVLSAERLTLDGSVSVFEGGLVFGSRRTGLMVVPLAMPALLPLSVATYNSVDADSGATVTHLDVVMPSASLASAAARLGGLSLGRLVACGEPVRLSMTFDRAASGWRMVARSAYALWRPLWDEGEVVVRLEMPTVEPAESLPVRLEPSFEDFAVCASLGAKSKTPVAIEHGEHAVPVTVVCGAACAGADTLVASLIETSSERHQWSVVSSALDDEALFDDSAWAARVRDAATEARSAVEPRTGRVALVAPAYVDVAAVTTMLEGPGMRDEVFIASVVALVHPVLHQMPSGRVGACAPLLPNAASLLRRGFVQAVVVRMPEAKDSDHSIETTRASVAARNPEASMVMGSHSGRVVHPAAVDELLRLDAWQAASQAELRALCSPDLEVAASVAARHVTLVVARLPMVLDEACLLRVLRNLLGGSVAGPDGTPLQVTRVRGMATITSDGSAVWRARVNGSSLLSPADAHEAVGASSARGMSGVSPSVEFVELGDGQHAESGSVFAVDGSYVTKRAVVTALLDARVPLPVEKPTTRTAASLSQAEIADIRAASKDEPVPDGFFFDGRAYVDADGGRWFDHPRLGVLKAEFVARTNAAAEAHNAHVADLAAHRAAEARQVFELNGCSPAELDS</sequence>
<dbReference type="PANTHER" id="PTHR33664:SF1">
    <property type="entry name" value="DYNEIN AXONEMAL ASSEMBLY FACTOR 9"/>
    <property type="match status" value="1"/>
</dbReference>
<dbReference type="Pfam" id="PF23281">
    <property type="entry name" value="DAAF9_N"/>
    <property type="match status" value="1"/>
</dbReference>
<evidence type="ECO:0000313" key="5">
    <source>
        <dbReference type="Proteomes" id="UP000054408"/>
    </source>
</evidence>
<feature type="domain" description="DAAF9 N-terminal" evidence="2">
    <location>
        <begin position="17"/>
        <end position="223"/>
    </location>
</feature>
<evidence type="ECO:0000313" key="4">
    <source>
        <dbReference type="EMBL" id="KNC56288.1"/>
    </source>
</evidence>
<organism evidence="4 5">
    <name type="scientific">Thecamonas trahens ATCC 50062</name>
    <dbReference type="NCBI Taxonomy" id="461836"/>
    <lineage>
        <taxon>Eukaryota</taxon>
        <taxon>Apusozoa</taxon>
        <taxon>Apusomonadida</taxon>
        <taxon>Apusomonadidae</taxon>
        <taxon>Thecamonas</taxon>
    </lineage>
</organism>